<dbReference type="InterPro" id="IPR002213">
    <property type="entry name" value="UDP_glucos_trans"/>
</dbReference>
<dbReference type="CDD" id="cd03784">
    <property type="entry name" value="GT1_Gtf-like"/>
    <property type="match status" value="1"/>
</dbReference>
<evidence type="ECO:0000256" key="1">
    <source>
        <dbReference type="ARBA" id="ARBA00009995"/>
    </source>
</evidence>
<sequence length="476" mass="52694">MSLSGRVLHAETTTTTHIALFPSAGMGHLTPFLRLAAFLVHHHCQLTLITINPSVSLAESRFVSRFLSAFPQVAHVQFDLLPFDPSTAKSNDPFFIQFEAIRSSAHLLSPLLASLSPRLSALVYDVSLISSVIPVTESLHLPNYVFFTSSARMFSFFAYFPAIASSSGALDSALLGDALKIPGIAPIPRSSIPPWLLIPNSLFAHMFSEDSPKLTKVNGVLINTFKGLEPEALDALHSRKHNEPEFPPVFGVGPLVPLEFEKEDQYSPAISKWLDEQLDGSVVYVSFGSRTALSRDQIREVGEGLVKSGFRFLWVVKDKKVDKEEDEGVEEVVGKELMELIKEKGLVVKHWVDQGEILGHRAIGGFVNHCGWNSVIEAAWHGVKMLGWPQHGDQKINAEVVEESGLGMWVKSWGWGGVELVNGDEIGEKVREMMESQTLEVKAGRVREEARKAAEIGGIREKMFKELIGKMEQEKF</sequence>
<evidence type="ECO:0000313" key="5">
    <source>
        <dbReference type="Proteomes" id="UP000796880"/>
    </source>
</evidence>
<name>A0A8K0GRC1_9ROSA</name>
<evidence type="ECO:0000256" key="3">
    <source>
        <dbReference type="ARBA" id="ARBA00022679"/>
    </source>
</evidence>
<evidence type="ECO:0000313" key="4">
    <source>
        <dbReference type="EMBL" id="KAF3431545.1"/>
    </source>
</evidence>
<keyword evidence="5" id="KW-1185">Reference proteome</keyword>
<dbReference type="Gene3D" id="3.40.50.2000">
    <property type="entry name" value="Glycogen Phosphorylase B"/>
    <property type="match status" value="2"/>
</dbReference>
<gene>
    <name evidence="4" type="ORF">FNV43_RR26276</name>
</gene>
<dbReference type="PANTHER" id="PTHR48048:SF76">
    <property type="entry name" value="UDP-GLYCOSYLTRANSFERASE 708D1-LIKE"/>
    <property type="match status" value="1"/>
</dbReference>
<dbReference type="GO" id="GO:0035251">
    <property type="term" value="F:UDP-glucosyltransferase activity"/>
    <property type="evidence" value="ECO:0007669"/>
    <property type="project" value="InterPro"/>
</dbReference>
<dbReference type="OrthoDB" id="5835829at2759"/>
<accession>A0A8K0GRC1</accession>
<proteinExistence type="inferred from homology"/>
<dbReference type="SUPFAM" id="SSF53756">
    <property type="entry name" value="UDP-Glycosyltransferase/glycogen phosphorylase"/>
    <property type="match status" value="1"/>
</dbReference>
<dbReference type="FunFam" id="3.40.50.2000:FF:000060">
    <property type="entry name" value="Glycosyltransferase"/>
    <property type="match status" value="1"/>
</dbReference>
<reference evidence="4" key="1">
    <citation type="submission" date="2020-03" db="EMBL/GenBank/DDBJ databases">
        <title>A high-quality chromosome-level genome assembly of a woody plant with both climbing and erect habits, Rhamnella rubrinervis.</title>
        <authorList>
            <person name="Lu Z."/>
            <person name="Yang Y."/>
            <person name="Zhu X."/>
            <person name="Sun Y."/>
        </authorList>
    </citation>
    <scope>NUCLEOTIDE SEQUENCE</scope>
    <source>
        <strain evidence="4">BYM</strain>
        <tissue evidence="4">Leaf</tissue>
    </source>
</reference>
<dbReference type="Proteomes" id="UP000796880">
    <property type="component" value="Unassembled WGS sequence"/>
</dbReference>
<protein>
    <submittedName>
        <fullName evidence="4">Uncharacterized protein</fullName>
    </submittedName>
</protein>
<organism evidence="4 5">
    <name type="scientific">Rhamnella rubrinervis</name>
    <dbReference type="NCBI Taxonomy" id="2594499"/>
    <lineage>
        <taxon>Eukaryota</taxon>
        <taxon>Viridiplantae</taxon>
        <taxon>Streptophyta</taxon>
        <taxon>Embryophyta</taxon>
        <taxon>Tracheophyta</taxon>
        <taxon>Spermatophyta</taxon>
        <taxon>Magnoliopsida</taxon>
        <taxon>eudicotyledons</taxon>
        <taxon>Gunneridae</taxon>
        <taxon>Pentapetalae</taxon>
        <taxon>rosids</taxon>
        <taxon>fabids</taxon>
        <taxon>Rosales</taxon>
        <taxon>Rhamnaceae</taxon>
        <taxon>rhamnoid group</taxon>
        <taxon>Rhamneae</taxon>
        <taxon>Rhamnella</taxon>
    </lineage>
</organism>
<comment type="caution">
    <text evidence="4">The sequence shown here is derived from an EMBL/GenBank/DDBJ whole genome shotgun (WGS) entry which is preliminary data.</text>
</comment>
<dbReference type="Pfam" id="PF00201">
    <property type="entry name" value="UDPGT"/>
    <property type="match status" value="1"/>
</dbReference>
<dbReference type="PANTHER" id="PTHR48048">
    <property type="entry name" value="GLYCOSYLTRANSFERASE"/>
    <property type="match status" value="1"/>
</dbReference>
<keyword evidence="3" id="KW-0808">Transferase</keyword>
<dbReference type="AlphaFoldDB" id="A0A8K0GRC1"/>
<evidence type="ECO:0000256" key="2">
    <source>
        <dbReference type="ARBA" id="ARBA00022676"/>
    </source>
</evidence>
<keyword evidence="2" id="KW-0328">Glycosyltransferase</keyword>
<dbReference type="EMBL" id="VOIH02000012">
    <property type="protein sequence ID" value="KAF3431545.1"/>
    <property type="molecule type" value="Genomic_DNA"/>
</dbReference>
<comment type="similarity">
    <text evidence="1">Belongs to the UDP-glycosyltransferase family.</text>
</comment>
<dbReference type="InterPro" id="IPR050481">
    <property type="entry name" value="UDP-glycosyltransf_plant"/>
</dbReference>